<dbReference type="Pfam" id="PF01741">
    <property type="entry name" value="MscL"/>
    <property type="match status" value="1"/>
</dbReference>
<dbReference type="SUPFAM" id="SSF81330">
    <property type="entry name" value="Gated mechanosensitive channel"/>
    <property type="match status" value="1"/>
</dbReference>
<comment type="caution">
    <text evidence="12">The sequence shown here is derived from an EMBL/GenBank/DDBJ whole genome shotgun (WGS) entry which is preliminary data.</text>
</comment>
<dbReference type="HAMAP" id="MF_00115">
    <property type="entry name" value="MscL"/>
    <property type="match status" value="1"/>
</dbReference>
<keyword evidence="6 10" id="KW-1133">Transmembrane helix</keyword>
<dbReference type="PANTHER" id="PTHR30266:SF2">
    <property type="entry name" value="LARGE-CONDUCTANCE MECHANOSENSITIVE CHANNEL"/>
    <property type="match status" value="1"/>
</dbReference>
<evidence type="ECO:0000313" key="12">
    <source>
        <dbReference type="EMBL" id="RKN58865.1"/>
    </source>
</evidence>
<protein>
    <recommendedName>
        <fullName evidence="10">Large-conductance mechanosensitive channel</fullName>
    </recommendedName>
</protein>
<reference evidence="12 13" key="1">
    <citation type="journal article" date="2015" name="Int. J. Syst. Evol. Microbiol.">
        <title>Micromonospora costi sp. nov., isolated from a leaf of Costus speciosus.</title>
        <authorList>
            <person name="Thawai C."/>
        </authorList>
    </citation>
    <scope>NUCLEOTIDE SEQUENCE [LARGE SCALE GENOMIC DNA]</scope>
    <source>
        <strain evidence="12 13">CS1-12</strain>
    </source>
</reference>
<dbReference type="InterPro" id="IPR037673">
    <property type="entry name" value="MSC/AndL"/>
</dbReference>
<comment type="subcellular location">
    <subcellularLocation>
        <location evidence="1 10">Cell membrane</location>
        <topology evidence="1 10">Multi-pass membrane protein</topology>
    </subcellularLocation>
</comment>
<feature type="region of interest" description="Disordered" evidence="11">
    <location>
        <begin position="127"/>
        <end position="153"/>
    </location>
</feature>
<evidence type="ECO:0000256" key="8">
    <source>
        <dbReference type="ARBA" id="ARBA00023136"/>
    </source>
</evidence>
<evidence type="ECO:0000256" key="4">
    <source>
        <dbReference type="ARBA" id="ARBA00022475"/>
    </source>
</evidence>
<feature type="transmembrane region" description="Helical" evidence="10">
    <location>
        <begin position="70"/>
        <end position="90"/>
    </location>
</feature>
<dbReference type="Proteomes" id="UP000279968">
    <property type="component" value="Unassembled WGS sequence"/>
</dbReference>
<gene>
    <name evidence="10 12" type="primary">mscL</name>
    <name evidence="12" type="ORF">D7193_10195</name>
</gene>
<keyword evidence="8 10" id="KW-0472">Membrane</keyword>
<evidence type="ECO:0000256" key="3">
    <source>
        <dbReference type="ARBA" id="ARBA00022448"/>
    </source>
</evidence>
<keyword evidence="9 10" id="KW-0407">Ion channel</keyword>
<accession>A0A3B0AE91</accession>
<keyword evidence="13" id="KW-1185">Reference proteome</keyword>
<evidence type="ECO:0000256" key="9">
    <source>
        <dbReference type="ARBA" id="ARBA00023303"/>
    </source>
</evidence>
<keyword evidence="7 10" id="KW-0406">Ion transport</keyword>
<comment type="function">
    <text evidence="10">Channel that opens in response to stretch forces in the membrane lipid bilayer. May participate in the regulation of osmotic pressure changes within the cell.</text>
</comment>
<dbReference type="PANTHER" id="PTHR30266">
    <property type="entry name" value="MECHANOSENSITIVE CHANNEL MSCL"/>
    <property type="match status" value="1"/>
</dbReference>
<dbReference type="InterPro" id="IPR019823">
    <property type="entry name" value="Mechanosensitive_channel_CS"/>
</dbReference>
<evidence type="ECO:0000256" key="10">
    <source>
        <dbReference type="HAMAP-Rule" id="MF_00115"/>
    </source>
</evidence>
<comment type="subunit">
    <text evidence="10">Homopentamer.</text>
</comment>
<dbReference type="Gene3D" id="1.10.1200.120">
    <property type="entry name" value="Large-conductance mechanosensitive channel, MscL, domain 1"/>
    <property type="match status" value="1"/>
</dbReference>
<keyword evidence="4 10" id="KW-1003">Cell membrane</keyword>
<proteinExistence type="inferred from homology"/>
<evidence type="ECO:0000313" key="13">
    <source>
        <dbReference type="Proteomes" id="UP000279968"/>
    </source>
</evidence>
<evidence type="ECO:0000256" key="1">
    <source>
        <dbReference type="ARBA" id="ARBA00004651"/>
    </source>
</evidence>
<comment type="similarity">
    <text evidence="2 10">Belongs to the MscL family.</text>
</comment>
<keyword evidence="3 10" id="KW-0813">Transport</keyword>
<feature type="transmembrane region" description="Helical" evidence="10">
    <location>
        <begin position="12"/>
        <end position="34"/>
    </location>
</feature>
<dbReference type="OrthoDB" id="9810350at2"/>
<dbReference type="EMBL" id="RBAN01000001">
    <property type="protein sequence ID" value="RKN58865.1"/>
    <property type="molecule type" value="Genomic_DNA"/>
</dbReference>
<dbReference type="AlphaFoldDB" id="A0A3B0AE91"/>
<dbReference type="RefSeq" id="WP_120779384.1">
    <property type="nucleotide sequence ID" value="NZ_JBHLUP010000009.1"/>
</dbReference>
<feature type="compositionally biased region" description="Basic and acidic residues" evidence="11">
    <location>
        <begin position="138"/>
        <end position="153"/>
    </location>
</feature>
<sequence>MLKGFKDFIMRGNVVDLAVGVVIGAAFTGVVTAFTNSFLKPIIKFVGGGEDQFAGAWEISKGNLVTWADFLNALITFLLTAAVLYFLVVFPMNKLAERRRRGEEPPPAAPSEEIKLLTEIRDALVAAGHRTPGQQRGALDDVLGRRNEPPMPR</sequence>
<dbReference type="NCBIfam" id="TIGR00220">
    <property type="entry name" value="mscL"/>
    <property type="match status" value="1"/>
</dbReference>
<name>A0A3B0AE91_9ACTN</name>
<dbReference type="PRINTS" id="PR01264">
    <property type="entry name" value="MECHCHANNEL"/>
</dbReference>
<keyword evidence="5 10" id="KW-0812">Transmembrane</keyword>
<dbReference type="GO" id="GO:0005886">
    <property type="term" value="C:plasma membrane"/>
    <property type="evidence" value="ECO:0007669"/>
    <property type="project" value="UniProtKB-SubCell"/>
</dbReference>
<dbReference type="GO" id="GO:0008381">
    <property type="term" value="F:mechanosensitive monoatomic ion channel activity"/>
    <property type="evidence" value="ECO:0007669"/>
    <property type="project" value="UniProtKB-UniRule"/>
</dbReference>
<dbReference type="InterPro" id="IPR001185">
    <property type="entry name" value="MS_channel"/>
</dbReference>
<evidence type="ECO:0000256" key="7">
    <source>
        <dbReference type="ARBA" id="ARBA00023065"/>
    </source>
</evidence>
<dbReference type="PROSITE" id="PS01327">
    <property type="entry name" value="MSCL"/>
    <property type="match status" value="1"/>
</dbReference>
<evidence type="ECO:0000256" key="6">
    <source>
        <dbReference type="ARBA" id="ARBA00022989"/>
    </source>
</evidence>
<evidence type="ECO:0000256" key="2">
    <source>
        <dbReference type="ARBA" id="ARBA00007254"/>
    </source>
</evidence>
<organism evidence="12 13">
    <name type="scientific">Micromonospora costi</name>
    <dbReference type="NCBI Taxonomy" id="1530042"/>
    <lineage>
        <taxon>Bacteria</taxon>
        <taxon>Bacillati</taxon>
        <taxon>Actinomycetota</taxon>
        <taxon>Actinomycetes</taxon>
        <taxon>Micromonosporales</taxon>
        <taxon>Micromonosporaceae</taxon>
        <taxon>Micromonospora</taxon>
    </lineage>
</organism>
<evidence type="ECO:0000256" key="11">
    <source>
        <dbReference type="SAM" id="MobiDB-lite"/>
    </source>
</evidence>
<evidence type="ECO:0000256" key="5">
    <source>
        <dbReference type="ARBA" id="ARBA00022692"/>
    </source>
</evidence>
<dbReference type="InterPro" id="IPR036019">
    <property type="entry name" value="MscL_channel"/>
</dbReference>